<accession>A2EI10</accession>
<reference evidence="3" key="1">
    <citation type="submission" date="2006-10" db="EMBL/GenBank/DDBJ databases">
        <authorList>
            <person name="Amadeo P."/>
            <person name="Zhao Q."/>
            <person name="Wortman J."/>
            <person name="Fraser-Liggett C."/>
            <person name="Carlton J."/>
        </authorList>
    </citation>
    <scope>NUCLEOTIDE SEQUENCE</scope>
    <source>
        <strain evidence="3">G3</strain>
    </source>
</reference>
<feature type="domain" description="DUF3447" evidence="2">
    <location>
        <begin position="167"/>
        <end position="241"/>
    </location>
</feature>
<dbReference type="SUPFAM" id="SSF48403">
    <property type="entry name" value="Ankyrin repeat"/>
    <property type="match status" value="1"/>
</dbReference>
<dbReference type="eggNOG" id="KOG0195">
    <property type="taxonomic scope" value="Eukaryota"/>
</dbReference>
<dbReference type="Gene3D" id="1.25.40.20">
    <property type="entry name" value="Ankyrin repeat-containing domain"/>
    <property type="match status" value="1"/>
</dbReference>
<feature type="repeat" description="ANK" evidence="1">
    <location>
        <begin position="281"/>
        <end position="313"/>
    </location>
</feature>
<dbReference type="InterPro" id="IPR020683">
    <property type="entry name" value="DUF3447"/>
</dbReference>
<dbReference type="InterPro" id="IPR036770">
    <property type="entry name" value="Ankyrin_rpt-contain_sf"/>
</dbReference>
<dbReference type="SMR" id="A2EI10"/>
<dbReference type="Pfam" id="PF11929">
    <property type="entry name" value="DUF3447"/>
    <property type="match status" value="1"/>
</dbReference>
<evidence type="ECO:0000313" key="3">
    <source>
        <dbReference type="EMBL" id="EAY07742.1"/>
    </source>
</evidence>
<keyword evidence="4" id="KW-1185">Reference proteome</keyword>
<dbReference type="PANTHER" id="PTHR24182">
    <property type="entry name" value="ANKYRIN REPEAT AND SOCS BOX CONTAINING 4"/>
    <property type="match status" value="1"/>
</dbReference>
<evidence type="ECO:0000259" key="2">
    <source>
        <dbReference type="Pfam" id="PF11929"/>
    </source>
</evidence>
<gene>
    <name evidence="3" type="ORF">TVAG_118230</name>
</gene>
<organism evidence="3 4">
    <name type="scientific">Trichomonas vaginalis (strain ATCC PRA-98 / G3)</name>
    <dbReference type="NCBI Taxonomy" id="412133"/>
    <lineage>
        <taxon>Eukaryota</taxon>
        <taxon>Metamonada</taxon>
        <taxon>Parabasalia</taxon>
        <taxon>Trichomonadida</taxon>
        <taxon>Trichomonadidae</taxon>
        <taxon>Trichomonas</taxon>
    </lineage>
</organism>
<proteinExistence type="predicted"/>
<dbReference type="OrthoDB" id="19174at2759"/>
<dbReference type="PANTHER" id="PTHR24182:SF13">
    <property type="entry name" value="LD18443P"/>
    <property type="match status" value="1"/>
</dbReference>
<sequence length="377" mass="43224">MSENQPLPENFKGLIDKYKFYIDAIDALYRLKTRNEEEVNDVYKIVKTNLIDSNIYTPKDIIKIINNVIQYRFGYLKSFLILGKKFDENYTIKQDLLAIHEEQSIHRAIIYDDIKSFISFTEMNGFNKNQMIKNTFNSPSTDDGYSLLELCCYHGAVNCFKFLRTKFDSKITFLCLQFSFLGGNPDIMSECLKSQKPNFGSMTYALISHNIDFVTFLINEYKLKIILNPCVQNHNLQSFLVHLELTKDINNCLLFSPILNIPSLCEDLLSLGADVNFKDRYGFTALHNAVKNNRKEIIELLISRGADINVKNGSYASLLHLAARENYKEAAEVLLDHNADINALDSHKYTPVHIAKINNSKEVLELLISRGAEPTTK</sequence>
<protein>
    <recommendedName>
        <fullName evidence="2">DUF3447 domain-containing protein</fullName>
    </recommendedName>
</protein>
<dbReference type="KEGG" id="tva:4765637"/>
<dbReference type="InterPro" id="IPR002110">
    <property type="entry name" value="Ankyrin_rpt"/>
</dbReference>
<feature type="repeat" description="ANK" evidence="1">
    <location>
        <begin position="347"/>
        <end position="377"/>
    </location>
</feature>
<name>A2EI10_TRIV3</name>
<evidence type="ECO:0000313" key="4">
    <source>
        <dbReference type="Proteomes" id="UP000001542"/>
    </source>
</evidence>
<dbReference type="VEuPathDB" id="TrichDB:TVAGG3_0230480"/>
<dbReference type="PROSITE" id="PS50297">
    <property type="entry name" value="ANK_REP_REGION"/>
    <property type="match status" value="3"/>
</dbReference>
<dbReference type="Pfam" id="PF12796">
    <property type="entry name" value="Ank_2"/>
    <property type="match status" value="2"/>
</dbReference>
<dbReference type="AlphaFoldDB" id="A2EI10"/>
<dbReference type="Proteomes" id="UP000001542">
    <property type="component" value="Unassembled WGS sequence"/>
</dbReference>
<evidence type="ECO:0000256" key="1">
    <source>
        <dbReference type="PROSITE-ProRule" id="PRU00023"/>
    </source>
</evidence>
<keyword evidence="1" id="KW-0040">ANK repeat</keyword>
<dbReference type="PRINTS" id="PR01415">
    <property type="entry name" value="ANKYRIN"/>
</dbReference>
<reference evidence="3" key="2">
    <citation type="journal article" date="2007" name="Science">
        <title>Draft genome sequence of the sexually transmitted pathogen Trichomonas vaginalis.</title>
        <authorList>
            <person name="Carlton J.M."/>
            <person name="Hirt R.P."/>
            <person name="Silva J.C."/>
            <person name="Delcher A.L."/>
            <person name="Schatz M."/>
            <person name="Zhao Q."/>
            <person name="Wortman J.R."/>
            <person name="Bidwell S.L."/>
            <person name="Alsmark U.C.M."/>
            <person name="Besteiro S."/>
            <person name="Sicheritz-Ponten T."/>
            <person name="Noel C.J."/>
            <person name="Dacks J.B."/>
            <person name="Foster P.G."/>
            <person name="Simillion C."/>
            <person name="Van de Peer Y."/>
            <person name="Miranda-Saavedra D."/>
            <person name="Barton G.J."/>
            <person name="Westrop G.D."/>
            <person name="Mueller S."/>
            <person name="Dessi D."/>
            <person name="Fiori P.L."/>
            <person name="Ren Q."/>
            <person name="Paulsen I."/>
            <person name="Zhang H."/>
            <person name="Bastida-Corcuera F.D."/>
            <person name="Simoes-Barbosa A."/>
            <person name="Brown M.T."/>
            <person name="Hayes R.D."/>
            <person name="Mukherjee M."/>
            <person name="Okumura C.Y."/>
            <person name="Schneider R."/>
            <person name="Smith A.J."/>
            <person name="Vanacova S."/>
            <person name="Villalvazo M."/>
            <person name="Haas B.J."/>
            <person name="Pertea M."/>
            <person name="Feldblyum T.V."/>
            <person name="Utterback T.R."/>
            <person name="Shu C.L."/>
            <person name="Osoegawa K."/>
            <person name="de Jong P.J."/>
            <person name="Hrdy I."/>
            <person name="Horvathova L."/>
            <person name="Zubacova Z."/>
            <person name="Dolezal P."/>
            <person name="Malik S.B."/>
            <person name="Logsdon J.M. Jr."/>
            <person name="Henze K."/>
            <person name="Gupta A."/>
            <person name="Wang C.C."/>
            <person name="Dunne R.L."/>
            <person name="Upcroft J.A."/>
            <person name="Upcroft P."/>
            <person name="White O."/>
            <person name="Salzberg S.L."/>
            <person name="Tang P."/>
            <person name="Chiu C.-H."/>
            <person name="Lee Y.-S."/>
            <person name="Embley T.M."/>
            <person name="Coombs G.H."/>
            <person name="Mottram J.C."/>
            <person name="Tachezy J."/>
            <person name="Fraser-Liggett C.M."/>
            <person name="Johnson P.J."/>
        </authorList>
    </citation>
    <scope>NUCLEOTIDE SEQUENCE [LARGE SCALE GENOMIC DNA]</scope>
    <source>
        <strain evidence="3">G3</strain>
    </source>
</reference>
<dbReference type="EMBL" id="DS113393">
    <property type="protein sequence ID" value="EAY07742.1"/>
    <property type="molecule type" value="Genomic_DNA"/>
</dbReference>
<dbReference type="PROSITE" id="PS50088">
    <property type="entry name" value="ANK_REPEAT"/>
    <property type="match status" value="3"/>
</dbReference>
<dbReference type="VEuPathDB" id="TrichDB:TVAG_118230"/>
<dbReference type="RefSeq" id="XP_001319965.1">
    <property type="nucleotide sequence ID" value="XM_001319930.1"/>
</dbReference>
<dbReference type="SMART" id="SM00248">
    <property type="entry name" value="ANK"/>
    <property type="match status" value="4"/>
</dbReference>
<feature type="repeat" description="ANK" evidence="1">
    <location>
        <begin position="314"/>
        <end position="346"/>
    </location>
</feature>
<dbReference type="InParanoid" id="A2EI10"/>